<sequence length="189" mass="21306">MSRQTTKIHIAGRTDADARQNLSAMPPVDLPPTTEAECQPVDAITQALSVLPCGRCTLIGLMAVIVIALLLHLLSPTRLCATLQDTLSTTERIYFASALAGVWPPSANSQTEMSEELRSLQYQASHIEERRVQNSLRPWCELWDMFTGHSFVIARCIWEIKVFKNRIELLQASRRREMLEAQTKTGTRR</sequence>
<keyword evidence="1" id="KW-0812">Transmembrane</keyword>
<keyword evidence="3" id="KW-1185">Reference proteome</keyword>
<dbReference type="EMBL" id="JARJCM010000166">
    <property type="protein sequence ID" value="KAJ7024653.1"/>
    <property type="molecule type" value="Genomic_DNA"/>
</dbReference>
<comment type="caution">
    <text evidence="2">The sequence shown here is derived from an EMBL/GenBank/DDBJ whole genome shotgun (WGS) entry which is preliminary data.</text>
</comment>
<gene>
    <name evidence="2" type="ORF">C8F04DRAFT_153582</name>
</gene>
<evidence type="ECO:0000313" key="3">
    <source>
        <dbReference type="Proteomes" id="UP001218188"/>
    </source>
</evidence>
<protein>
    <submittedName>
        <fullName evidence="2">Uncharacterized protein</fullName>
    </submittedName>
</protein>
<accession>A0AAD6WRQ5</accession>
<reference evidence="2" key="1">
    <citation type="submission" date="2023-03" db="EMBL/GenBank/DDBJ databases">
        <title>Massive genome expansion in bonnet fungi (Mycena s.s.) driven by repeated elements and novel gene families across ecological guilds.</title>
        <authorList>
            <consortium name="Lawrence Berkeley National Laboratory"/>
            <person name="Harder C.B."/>
            <person name="Miyauchi S."/>
            <person name="Viragh M."/>
            <person name="Kuo A."/>
            <person name="Thoen E."/>
            <person name="Andreopoulos B."/>
            <person name="Lu D."/>
            <person name="Skrede I."/>
            <person name="Drula E."/>
            <person name="Henrissat B."/>
            <person name="Morin E."/>
            <person name="Kohler A."/>
            <person name="Barry K."/>
            <person name="LaButti K."/>
            <person name="Morin E."/>
            <person name="Salamov A."/>
            <person name="Lipzen A."/>
            <person name="Mereny Z."/>
            <person name="Hegedus B."/>
            <person name="Baldrian P."/>
            <person name="Stursova M."/>
            <person name="Weitz H."/>
            <person name="Taylor A."/>
            <person name="Grigoriev I.V."/>
            <person name="Nagy L.G."/>
            <person name="Martin F."/>
            <person name="Kauserud H."/>
        </authorList>
    </citation>
    <scope>NUCLEOTIDE SEQUENCE</scope>
    <source>
        <strain evidence="2">CBHHK200</strain>
    </source>
</reference>
<proteinExistence type="predicted"/>
<dbReference type="Proteomes" id="UP001218188">
    <property type="component" value="Unassembled WGS sequence"/>
</dbReference>
<feature type="transmembrane region" description="Helical" evidence="1">
    <location>
        <begin position="56"/>
        <end position="74"/>
    </location>
</feature>
<keyword evidence="1" id="KW-0472">Membrane</keyword>
<dbReference type="AlphaFoldDB" id="A0AAD6WRQ5"/>
<name>A0AAD6WRQ5_9AGAR</name>
<evidence type="ECO:0000256" key="1">
    <source>
        <dbReference type="SAM" id="Phobius"/>
    </source>
</evidence>
<keyword evidence="1" id="KW-1133">Transmembrane helix</keyword>
<organism evidence="2 3">
    <name type="scientific">Mycena alexandri</name>
    <dbReference type="NCBI Taxonomy" id="1745969"/>
    <lineage>
        <taxon>Eukaryota</taxon>
        <taxon>Fungi</taxon>
        <taxon>Dikarya</taxon>
        <taxon>Basidiomycota</taxon>
        <taxon>Agaricomycotina</taxon>
        <taxon>Agaricomycetes</taxon>
        <taxon>Agaricomycetidae</taxon>
        <taxon>Agaricales</taxon>
        <taxon>Marasmiineae</taxon>
        <taxon>Mycenaceae</taxon>
        <taxon>Mycena</taxon>
    </lineage>
</organism>
<evidence type="ECO:0000313" key="2">
    <source>
        <dbReference type="EMBL" id="KAJ7024653.1"/>
    </source>
</evidence>